<dbReference type="InterPro" id="IPR036721">
    <property type="entry name" value="RCK_C_sf"/>
</dbReference>
<feature type="transmembrane region" description="Helical" evidence="7">
    <location>
        <begin position="6"/>
        <end position="35"/>
    </location>
</feature>
<name>A0A4Q2L1C7_9MICO</name>
<evidence type="ECO:0000313" key="10">
    <source>
        <dbReference type="Proteomes" id="UP000293865"/>
    </source>
</evidence>
<dbReference type="EMBL" id="SDPN01000009">
    <property type="protein sequence ID" value="RXZ71854.1"/>
    <property type="molecule type" value="Genomic_DNA"/>
</dbReference>
<evidence type="ECO:0000256" key="3">
    <source>
        <dbReference type="ARBA" id="ARBA00022692"/>
    </source>
</evidence>
<feature type="transmembrane region" description="Helical" evidence="7">
    <location>
        <begin position="380"/>
        <end position="402"/>
    </location>
</feature>
<dbReference type="PANTHER" id="PTHR43652">
    <property type="entry name" value="BASIC AMINO ACID ANTIPORTER YFCC-RELATED"/>
    <property type="match status" value="1"/>
</dbReference>
<keyword evidence="4" id="KW-0677">Repeat</keyword>
<feature type="transmembrane region" description="Helical" evidence="7">
    <location>
        <begin position="504"/>
        <end position="524"/>
    </location>
</feature>
<keyword evidence="10" id="KW-1185">Reference proteome</keyword>
<feature type="transmembrane region" description="Helical" evidence="7">
    <location>
        <begin position="93"/>
        <end position="123"/>
    </location>
</feature>
<feature type="transmembrane region" description="Helical" evidence="7">
    <location>
        <begin position="355"/>
        <end position="373"/>
    </location>
</feature>
<feature type="transmembrane region" description="Helical" evidence="7">
    <location>
        <begin position="465"/>
        <end position="484"/>
    </location>
</feature>
<evidence type="ECO:0000256" key="6">
    <source>
        <dbReference type="ARBA" id="ARBA00023136"/>
    </source>
</evidence>
<dbReference type="PANTHER" id="PTHR43652:SF1">
    <property type="entry name" value="RESPONSE REGULATOR"/>
    <property type="match status" value="1"/>
</dbReference>
<dbReference type="AlphaFoldDB" id="A0A4Q2L1C7"/>
<protein>
    <submittedName>
        <fullName evidence="9">TRAP transporter large permease subunit</fullName>
    </submittedName>
</protein>
<dbReference type="OrthoDB" id="9809303at2"/>
<feature type="domain" description="Citrate transporter-like" evidence="8">
    <location>
        <begin position="16"/>
        <end position="472"/>
    </location>
</feature>
<dbReference type="InterPro" id="IPR004680">
    <property type="entry name" value="Cit_transptr-like_dom"/>
</dbReference>
<dbReference type="GO" id="GO:0005886">
    <property type="term" value="C:plasma membrane"/>
    <property type="evidence" value="ECO:0007669"/>
    <property type="project" value="TreeGrafter"/>
</dbReference>
<keyword evidence="5 7" id="KW-1133">Transmembrane helix</keyword>
<feature type="transmembrane region" description="Helical" evidence="7">
    <location>
        <begin position="172"/>
        <end position="195"/>
    </location>
</feature>
<feature type="transmembrane region" description="Helical" evidence="7">
    <location>
        <begin position="135"/>
        <end position="160"/>
    </location>
</feature>
<evidence type="ECO:0000313" key="9">
    <source>
        <dbReference type="EMBL" id="RXZ71854.1"/>
    </source>
</evidence>
<proteinExistence type="predicted"/>
<dbReference type="RefSeq" id="WP_129520161.1">
    <property type="nucleotide sequence ID" value="NZ_SDPN01000009.1"/>
</dbReference>
<accession>A0A4Q2L1C7</accession>
<gene>
    <name evidence="9" type="ORF">ESP51_06900</name>
</gene>
<feature type="transmembrane region" description="Helical" evidence="7">
    <location>
        <begin position="422"/>
        <end position="453"/>
    </location>
</feature>
<dbReference type="Gene3D" id="3.30.70.1450">
    <property type="entry name" value="Regulator of K+ conductance, C-terminal domain"/>
    <property type="match status" value="1"/>
</dbReference>
<dbReference type="Pfam" id="PF03600">
    <property type="entry name" value="CitMHS"/>
    <property type="match status" value="1"/>
</dbReference>
<reference evidence="9 10" key="1">
    <citation type="submission" date="2019-01" db="EMBL/GenBank/DDBJ databases">
        <title>Agromyces.</title>
        <authorList>
            <person name="Li J."/>
        </authorList>
    </citation>
    <scope>NUCLEOTIDE SEQUENCE [LARGE SCALE GENOMIC DNA]</scope>
    <source>
        <strain evidence="9 10">DSM 15934</strain>
    </source>
</reference>
<comment type="subcellular location">
    <subcellularLocation>
        <location evidence="1">Membrane</location>
        <topology evidence="1">Multi-pass membrane protein</topology>
    </subcellularLocation>
</comment>
<evidence type="ECO:0000256" key="7">
    <source>
        <dbReference type="SAM" id="Phobius"/>
    </source>
</evidence>
<dbReference type="SUPFAM" id="SSF116726">
    <property type="entry name" value="TrkA C-terminal domain-like"/>
    <property type="match status" value="1"/>
</dbReference>
<comment type="caution">
    <text evidence="9">The sequence shown here is derived from an EMBL/GenBank/DDBJ whole genome shotgun (WGS) entry which is preliminary data.</text>
</comment>
<dbReference type="GO" id="GO:0055085">
    <property type="term" value="P:transmembrane transport"/>
    <property type="evidence" value="ECO:0007669"/>
    <property type="project" value="InterPro"/>
</dbReference>
<evidence type="ECO:0000256" key="4">
    <source>
        <dbReference type="ARBA" id="ARBA00022737"/>
    </source>
</evidence>
<keyword evidence="3 7" id="KW-0812">Transmembrane</keyword>
<dbReference type="InterPro" id="IPR051679">
    <property type="entry name" value="DASS-Related_Transporters"/>
</dbReference>
<keyword evidence="2" id="KW-0813">Transport</keyword>
<dbReference type="GO" id="GO:0006813">
    <property type="term" value="P:potassium ion transport"/>
    <property type="evidence" value="ECO:0007669"/>
    <property type="project" value="InterPro"/>
</dbReference>
<evidence type="ECO:0000256" key="2">
    <source>
        <dbReference type="ARBA" id="ARBA00022448"/>
    </source>
</evidence>
<sequence>MDPVVVTFVILGVAVVAFISGRIPLAVVAVGVALALWATGILSLEQALAGFGDPTVLFIASLFVVSEGLDATGVTARLGRLVVAKGGASRGRVLLLVMVLVALLTALISVNGAVAALLPMAVVVAVRIGLPPSQLLLPLAFAAHAGSMLALTGTPVNVIVSEFAADSAGGPFGFFEFALVGVPLVIGTLLLCMLLGKRMLPARSAATVPRDLTDHAKTLLADYSGLTAADGGGRAAVIDAENGVAEVMVPPRSDLVGMRVFPGMSTPSGKLVLLALARNGRELTAPDADVQVGDVLLLQGTWDDLEAKTGGDNVRVVDAPAAVRGQAAPIGARGIAAMVVLGAMIVLLATGLVPAAVAGLLAAGAMILLRVVSIGRAYRAISWTTVILVAGMIPMSTAFSTTGAAEVVGRALVDAAGPGGPLLVLLAVCVLVVVLGQLISNMATALIVAPIAISAAVEMGVSARPFLMALTVVAAAAFLTPIATPVNLMVMGPGGYRFGDYVRFGWPFTLLFLTVAVLLVPVIWPF</sequence>
<feature type="transmembrane region" description="Helical" evidence="7">
    <location>
        <begin position="330"/>
        <end position="349"/>
    </location>
</feature>
<evidence type="ECO:0000256" key="5">
    <source>
        <dbReference type="ARBA" id="ARBA00022989"/>
    </source>
</evidence>
<keyword evidence="6 7" id="KW-0472">Membrane</keyword>
<evidence type="ECO:0000256" key="1">
    <source>
        <dbReference type="ARBA" id="ARBA00004141"/>
    </source>
</evidence>
<evidence type="ECO:0000259" key="8">
    <source>
        <dbReference type="Pfam" id="PF03600"/>
    </source>
</evidence>
<organism evidence="9 10">
    <name type="scientific">Agromyces albus</name>
    <dbReference type="NCBI Taxonomy" id="205332"/>
    <lineage>
        <taxon>Bacteria</taxon>
        <taxon>Bacillati</taxon>
        <taxon>Actinomycetota</taxon>
        <taxon>Actinomycetes</taxon>
        <taxon>Micrococcales</taxon>
        <taxon>Microbacteriaceae</taxon>
        <taxon>Agromyces</taxon>
    </lineage>
</organism>
<dbReference type="Proteomes" id="UP000293865">
    <property type="component" value="Unassembled WGS sequence"/>
</dbReference>